<evidence type="ECO:0000313" key="2">
    <source>
        <dbReference type="EMBL" id="MBC9933146.1"/>
    </source>
</evidence>
<dbReference type="Gene3D" id="2.60.120.10">
    <property type="entry name" value="Jelly Rolls"/>
    <property type="match status" value="1"/>
</dbReference>
<dbReference type="Pfam" id="PF00027">
    <property type="entry name" value="cNMP_binding"/>
    <property type="match status" value="1"/>
</dbReference>
<dbReference type="InterPro" id="IPR000595">
    <property type="entry name" value="cNMP-bd_dom"/>
</dbReference>
<dbReference type="InterPro" id="IPR014710">
    <property type="entry name" value="RmlC-like_jellyroll"/>
</dbReference>
<proteinExistence type="predicted"/>
<gene>
    <name evidence="2" type="ORF">ICL07_22345</name>
</gene>
<organism evidence="2 3">
    <name type="scientific">Chitinophaga qingshengii</name>
    <dbReference type="NCBI Taxonomy" id="1569794"/>
    <lineage>
        <taxon>Bacteria</taxon>
        <taxon>Pseudomonadati</taxon>
        <taxon>Bacteroidota</taxon>
        <taxon>Chitinophagia</taxon>
        <taxon>Chitinophagales</taxon>
        <taxon>Chitinophagaceae</taxon>
        <taxon>Chitinophaga</taxon>
    </lineage>
</organism>
<keyword evidence="3" id="KW-1185">Reference proteome</keyword>
<evidence type="ECO:0000313" key="3">
    <source>
        <dbReference type="Proteomes" id="UP000659124"/>
    </source>
</evidence>
<dbReference type="CDD" id="cd00038">
    <property type="entry name" value="CAP_ED"/>
    <property type="match status" value="1"/>
</dbReference>
<name>A0ABR7TUN8_9BACT</name>
<dbReference type="RefSeq" id="WP_188090269.1">
    <property type="nucleotide sequence ID" value="NZ_JACVFC010000003.1"/>
</dbReference>
<dbReference type="EMBL" id="JACVFC010000003">
    <property type="protein sequence ID" value="MBC9933146.1"/>
    <property type="molecule type" value="Genomic_DNA"/>
</dbReference>
<protein>
    <submittedName>
        <fullName evidence="2">Crp/Fnr family transcriptional regulator</fullName>
    </submittedName>
</protein>
<dbReference type="InterPro" id="IPR018490">
    <property type="entry name" value="cNMP-bd_dom_sf"/>
</dbReference>
<sequence>MEIDNRLTSFFAAIAQYAVLSADAEKAFAEQLHFRKLKKREIYLAQGDVPQKIAYISHGLLSYYSIQENGDVVIKRFFADNSFVASTAALITKKPGAFAIEALEDTLLVEFQFDQFKQLMHHHTELAFFWISYLEINWVAGKEEQEITLKYLTAKERYLDFMAKNPGLIKRLRQHHIAAYLGVTPTQLSRIRKEI</sequence>
<accession>A0ABR7TUN8</accession>
<dbReference type="PROSITE" id="PS50042">
    <property type="entry name" value="CNMP_BINDING_3"/>
    <property type="match status" value="1"/>
</dbReference>
<feature type="domain" description="Cyclic nucleotide-binding" evidence="1">
    <location>
        <begin position="16"/>
        <end position="120"/>
    </location>
</feature>
<reference evidence="2 3" key="1">
    <citation type="submission" date="2020-09" db="EMBL/GenBank/DDBJ databases">
        <title>Genome sequences of type strains of Chitinophaga qingshengii and Chitinophaga varians.</title>
        <authorList>
            <person name="Kittiwongwattana C."/>
        </authorList>
    </citation>
    <scope>NUCLEOTIDE SEQUENCE [LARGE SCALE GENOMIC DNA]</scope>
    <source>
        <strain evidence="2 3">JCM 30026</strain>
    </source>
</reference>
<evidence type="ECO:0000259" key="1">
    <source>
        <dbReference type="PROSITE" id="PS50042"/>
    </source>
</evidence>
<dbReference type="SUPFAM" id="SSF51206">
    <property type="entry name" value="cAMP-binding domain-like"/>
    <property type="match status" value="1"/>
</dbReference>
<dbReference type="Proteomes" id="UP000659124">
    <property type="component" value="Unassembled WGS sequence"/>
</dbReference>
<comment type="caution">
    <text evidence="2">The sequence shown here is derived from an EMBL/GenBank/DDBJ whole genome shotgun (WGS) entry which is preliminary data.</text>
</comment>